<evidence type="ECO:0000313" key="3">
    <source>
        <dbReference type="Proteomes" id="UP000002058"/>
    </source>
</evidence>
<sequence length="50" mass="5404">MSAGNIQRDPGPELQDAPANHGDPHESLPCTMLIRAKLAPRKEDVAANRN</sequence>
<dbReference type="GeneID" id="8439371"/>
<name>C4JNM7_UNCRE</name>
<evidence type="ECO:0000256" key="1">
    <source>
        <dbReference type="SAM" id="MobiDB-lite"/>
    </source>
</evidence>
<dbReference type="RefSeq" id="XP_002543509.1">
    <property type="nucleotide sequence ID" value="XM_002543463.1"/>
</dbReference>
<dbReference type="KEGG" id="ure:UREG_03025"/>
<reference evidence="3" key="1">
    <citation type="journal article" date="2009" name="Genome Res.">
        <title>Comparative genomic analyses of the human fungal pathogens Coccidioides and their relatives.</title>
        <authorList>
            <person name="Sharpton T.J."/>
            <person name="Stajich J.E."/>
            <person name="Rounsley S.D."/>
            <person name="Gardner M.J."/>
            <person name="Wortman J.R."/>
            <person name="Jordar V.S."/>
            <person name="Maiti R."/>
            <person name="Kodira C.D."/>
            <person name="Neafsey D.E."/>
            <person name="Zeng Q."/>
            <person name="Hung C.-Y."/>
            <person name="McMahan C."/>
            <person name="Muszewska A."/>
            <person name="Grynberg M."/>
            <person name="Mandel M.A."/>
            <person name="Kellner E.M."/>
            <person name="Barker B.M."/>
            <person name="Galgiani J.N."/>
            <person name="Orbach M.J."/>
            <person name="Kirkland T.N."/>
            <person name="Cole G.T."/>
            <person name="Henn M.R."/>
            <person name="Birren B.W."/>
            <person name="Taylor J.W."/>
        </authorList>
    </citation>
    <scope>NUCLEOTIDE SEQUENCE [LARGE SCALE GENOMIC DNA]</scope>
    <source>
        <strain evidence="3">UAMH 1704</strain>
    </source>
</reference>
<dbReference type="AlphaFoldDB" id="C4JNM7"/>
<feature type="region of interest" description="Disordered" evidence="1">
    <location>
        <begin position="1"/>
        <end position="29"/>
    </location>
</feature>
<dbReference type="HOGENOM" id="CLU_3126123_0_0_1"/>
<protein>
    <submittedName>
        <fullName evidence="2">Uncharacterized protein</fullName>
    </submittedName>
</protein>
<keyword evidence="3" id="KW-1185">Reference proteome</keyword>
<organism evidence="2 3">
    <name type="scientific">Uncinocarpus reesii (strain UAMH 1704)</name>
    <dbReference type="NCBI Taxonomy" id="336963"/>
    <lineage>
        <taxon>Eukaryota</taxon>
        <taxon>Fungi</taxon>
        <taxon>Dikarya</taxon>
        <taxon>Ascomycota</taxon>
        <taxon>Pezizomycotina</taxon>
        <taxon>Eurotiomycetes</taxon>
        <taxon>Eurotiomycetidae</taxon>
        <taxon>Onygenales</taxon>
        <taxon>Onygenaceae</taxon>
        <taxon>Uncinocarpus</taxon>
    </lineage>
</organism>
<dbReference type="VEuPathDB" id="FungiDB:UREG_03025"/>
<dbReference type="Proteomes" id="UP000002058">
    <property type="component" value="Unassembled WGS sequence"/>
</dbReference>
<dbReference type="InParanoid" id="C4JNM7"/>
<accession>C4JNM7</accession>
<dbReference type="EMBL" id="CH476616">
    <property type="protein sequence ID" value="EEP78180.1"/>
    <property type="molecule type" value="Genomic_DNA"/>
</dbReference>
<evidence type="ECO:0000313" key="2">
    <source>
        <dbReference type="EMBL" id="EEP78180.1"/>
    </source>
</evidence>
<proteinExistence type="predicted"/>
<gene>
    <name evidence="2" type="ORF">UREG_03025</name>
</gene>